<feature type="transmembrane region" description="Helical" evidence="2">
    <location>
        <begin position="772"/>
        <end position="796"/>
    </location>
</feature>
<organism evidence="3 4">
    <name type="scientific">Paramecium tetraurelia</name>
    <dbReference type="NCBI Taxonomy" id="5888"/>
    <lineage>
        <taxon>Eukaryota</taxon>
        <taxon>Sar</taxon>
        <taxon>Alveolata</taxon>
        <taxon>Ciliophora</taxon>
        <taxon>Intramacronucleata</taxon>
        <taxon>Oligohymenophorea</taxon>
        <taxon>Peniculida</taxon>
        <taxon>Parameciidae</taxon>
        <taxon>Paramecium</taxon>
    </lineage>
</organism>
<dbReference type="AlphaFoldDB" id="A0D014"/>
<protein>
    <recommendedName>
        <fullName evidence="5">Transmembrane protein</fullName>
    </recommendedName>
</protein>
<dbReference type="OrthoDB" id="77931at2759"/>
<dbReference type="SUPFAM" id="SSF51126">
    <property type="entry name" value="Pectin lyase-like"/>
    <property type="match status" value="1"/>
</dbReference>
<evidence type="ECO:0000313" key="4">
    <source>
        <dbReference type="Proteomes" id="UP000000600"/>
    </source>
</evidence>
<evidence type="ECO:0000256" key="1">
    <source>
        <dbReference type="SAM" id="Coils"/>
    </source>
</evidence>
<gene>
    <name evidence="3" type="ORF">GSPATT00039129001</name>
</gene>
<feature type="coiled-coil region" evidence="1">
    <location>
        <begin position="821"/>
        <end position="848"/>
    </location>
</feature>
<dbReference type="GeneID" id="5029563"/>
<proteinExistence type="predicted"/>
<keyword evidence="2" id="KW-0472">Membrane</keyword>
<keyword evidence="4" id="KW-1185">Reference proteome</keyword>
<dbReference type="PANTHER" id="PTHR11319:SF35">
    <property type="entry name" value="OUTER MEMBRANE PROTEIN PMPC-RELATED"/>
    <property type="match status" value="1"/>
</dbReference>
<accession>A0D014</accession>
<dbReference type="InParanoid" id="A0D014"/>
<keyword evidence="2" id="KW-1133">Transmembrane helix</keyword>
<dbReference type="EMBL" id="CT868231">
    <property type="protein sequence ID" value="CAK76381.1"/>
    <property type="molecule type" value="Genomic_DNA"/>
</dbReference>
<dbReference type="PANTHER" id="PTHR11319">
    <property type="entry name" value="G PROTEIN-COUPLED RECEPTOR-RELATED"/>
    <property type="match status" value="1"/>
</dbReference>
<evidence type="ECO:0000256" key="2">
    <source>
        <dbReference type="SAM" id="Phobius"/>
    </source>
</evidence>
<dbReference type="Proteomes" id="UP000000600">
    <property type="component" value="Unassembled WGS sequence"/>
</dbReference>
<feature type="transmembrane region" description="Helical" evidence="2">
    <location>
        <begin position="631"/>
        <end position="657"/>
    </location>
</feature>
<keyword evidence="2" id="KW-0812">Transmembrane</keyword>
<feature type="transmembrane region" description="Helical" evidence="2">
    <location>
        <begin position="576"/>
        <end position="594"/>
    </location>
</feature>
<feature type="transmembrane region" description="Helical" evidence="2">
    <location>
        <begin position="695"/>
        <end position="721"/>
    </location>
</feature>
<name>A0D014_PARTE</name>
<dbReference type="KEGG" id="ptm:GSPATT00039129001"/>
<dbReference type="STRING" id="5888.A0D014"/>
<evidence type="ECO:0008006" key="5">
    <source>
        <dbReference type="Google" id="ProtNLM"/>
    </source>
</evidence>
<dbReference type="InterPro" id="IPR011050">
    <property type="entry name" value="Pectin_lyase_fold/virulence"/>
</dbReference>
<dbReference type="eggNOG" id="KOG3525">
    <property type="taxonomic scope" value="Eukaryota"/>
</dbReference>
<reference evidence="3 4" key="1">
    <citation type="journal article" date="2006" name="Nature">
        <title>Global trends of whole-genome duplications revealed by the ciliate Paramecium tetraurelia.</title>
        <authorList>
            <consortium name="Genoscope"/>
            <person name="Aury J.-M."/>
            <person name="Jaillon O."/>
            <person name="Duret L."/>
            <person name="Noel B."/>
            <person name="Jubin C."/>
            <person name="Porcel B.M."/>
            <person name="Segurens B."/>
            <person name="Daubin V."/>
            <person name="Anthouard V."/>
            <person name="Aiach N."/>
            <person name="Arnaiz O."/>
            <person name="Billaut A."/>
            <person name="Beisson J."/>
            <person name="Blanc I."/>
            <person name="Bouhouche K."/>
            <person name="Camara F."/>
            <person name="Duharcourt S."/>
            <person name="Guigo R."/>
            <person name="Gogendeau D."/>
            <person name="Katinka M."/>
            <person name="Keller A.-M."/>
            <person name="Kissmehl R."/>
            <person name="Klotz C."/>
            <person name="Koll F."/>
            <person name="Le Moue A."/>
            <person name="Lepere C."/>
            <person name="Malinsky S."/>
            <person name="Nowacki M."/>
            <person name="Nowak J.K."/>
            <person name="Plattner H."/>
            <person name="Poulain J."/>
            <person name="Ruiz F."/>
            <person name="Serrano V."/>
            <person name="Zagulski M."/>
            <person name="Dessen P."/>
            <person name="Betermier M."/>
            <person name="Weissenbach J."/>
            <person name="Scarpelli C."/>
            <person name="Schachter V."/>
            <person name="Sperling L."/>
            <person name="Meyer E."/>
            <person name="Cohen J."/>
            <person name="Wincker P."/>
        </authorList>
    </citation>
    <scope>NUCLEOTIDE SEQUENCE [LARGE SCALE GENOMIC DNA]</scope>
    <source>
        <strain evidence="3 4">Stock d4-2</strain>
    </source>
</reference>
<sequence>MNSYVLETLFNTSGCLFARSEQLTQGKLHVYNSLFINNSGTQGIAITSINVKTFLQNIRIMNNVASSYGGGLFFDLSSNEFVIKSALIQNNSAREGGGIYLNGNSILSKNNFYGSLLILNNAYLSTNNLQELPSHLDLSINYQTLPSEFKTINSIPISSLNLYPYKILQQGKPMITQILMIPSNQEMIKYTIYNLKNQNFITYLTEVSIQFKNRFNEQLLNFSNSTCQIVQSTIQVNTKTVNQTNISLIYFDQTKNNFNLGTLIFTQDPYRQNEEEHVIQLYCKTQYQTQELLYNIKTKSLFCQLGEFYVQNGCSVCQSLQGFYSVTYNTSKCSIFDKIKFDEITSNNIKLKPGYWRPHFESDLAVICFKKLQSCQGGWIVGDDLCNTGYMGAICEECDKHNIRGDGYYFKNNENFSCISCNQASINILSFIFIGIWTIFSTLITLRSVEKTNQLFTSLALSKKFPDLLFKLNLGKYQDFLLDQESILLKLYLNYTWIFSLIFTFNIQFSFSFIFINTMNDTSYFMSRNLDCQLTQQFSLELIYTRVIVMLTLIIFLILIIQFGVNIFFIVKKVKFNDNILSITLLYGYIQNYASLINQLSSILAKRQISSINYVQGDVSLLFDSDNHQQWIYKFSIPLLSLIGLILPISLLCFLYIKRGILNKISLRRHFSYLFNEYRINCFYWEWMKLWKKTIIIIILIYFETNILLKGILIGICLIVYQVITSLYQPYIYEKLNKLDLQTGQCCSIAIFLASIKYICEQEEEDAIAKIVQMLIVFLFLRLSYPIISNIFAIYYRKYKEQLVQVLVEILRKSSSQQKLIWKLSDKLDQWKQKQDRIQRNFKKMRELTFKNQKINKYVVFQTICGKQNTMQDLELLNSRNFNYPKKVL</sequence>
<feature type="transmembrane region" description="Helical" evidence="2">
    <location>
        <begin position="424"/>
        <end position="446"/>
    </location>
</feature>
<keyword evidence="1" id="KW-0175">Coiled coil</keyword>
<feature type="transmembrane region" description="Helical" evidence="2">
    <location>
        <begin position="492"/>
        <end position="516"/>
    </location>
</feature>
<dbReference type="HOGENOM" id="CLU_002683_0_0_1"/>
<evidence type="ECO:0000313" key="3">
    <source>
        <dbReference type="EMBL" id="CAK76381.1"/>
    </source>
</evidence>
<dbReference type="RefSeq" id="XP_001443778.1">
    <property type="nucleotide sequence ID" value="XM_001443741.1"/>
</dbReference>
<dbReference type="OMA" id="NEYRINC"/>
<feature type="transmembrane region" description="Helical" evidence="2">
    <location>
        <begin position="543"/>
        <end position="569"/>
    </location>
</feature>